<accession>A0A0M9WE19</accession>
<keyword evidence="2" id="KW-1185">Reference proteome</keyword>
<reference evidence="1 2" key="1">
    <citation type="submission" date="2015-08" db="EMBL/GenBank/DDBJ databases">
        <title>Genome sequencing of Penicillium nordicum.</title>
        <authorList>
            <person name="Nguyen H.D."/>
            <person name="Seifert K.A."/>
        </authorList>
    </citation>
    <scope>NUCLEOTIDE SEQUENCE [LARGE SCALE GENOMIC DNA]</scope>
    <source>
        <strain evidence="1 2">DAOMC 185683</strain>
    </source>
</reference>
<dbReference type="EMBL" id="LHQQ01000135">
    <property type="protein sequence ID" value="KOS41335.1"/>
    <property type="molecule type" value="Genomic_DNA"/>
</dbReference>
<comment type="caution">
    <text evidence="1">The sequence shown here is derived from an EMBL/GenBank/DDBJ whole genome shotgun (WGS) entry which is preliminary data.</text>
</comment>
<sequence>MASNPCNTVSVGYDHLSISHFSPSSPTPPPLASSGRSPKFFAYHSSIYSSQLILLISASNNPRLSFICT</sequence>
<evidence type="ECO:0000313" key="2">
    <source>
        <dbReference type="Proteomes" id="UP000037696"/>
    </source>
</evidence>
<protein>
    <submittedName>
        <fullName evidence="1">Uncharacterized protein</fullName>
    </submittedName>
</protein>
<dbReference type="AlphaFoldDB" id="A0A0M9WE19"/>
<gene>
    <name evidence="1" type="ORF">ACN38_g7808</name>
</gene>
<dbReference type="Proteomes" id="UP000037696">
    <property type="component" value="Unassembled WGS sequence"/>
</dbReference>
<name>A0A0M9WE19_9EURO</name>
<organism evidence="1 2">
    <name type="scientific">Penicillium nordicum</name>
    <dbReference type="NCBI Taxonomy" id="229535"/>
    <lineage>
        <taxon>Eukaryota</taxon>
        <taxon>Fungi</taxon>
        <taxon>Dikarya</taxon>
        <taxon>Ascomycota</taxon>
        <taxon>Pezizomycotina</taxon>
        <taxon>Eurotiomycetes</taxon>
        <taxon>Eurotiomycetidae</taxon>
        <taxon>Eurotiales</taxon>
        <taxon>Aspergillaceae</taxon>
        <taxon>Penicillium</taxon>
    </lineage>
</organism>
<proteinExistence type="predicted"/>
<evidence type="ECO:0000313" key="1">
    <source>
        <dbReference type="EMBL" id="KOS41335.1"/>
    </source>
</evidence>